<dbReference type="GeneID" id="85498278"/>
<organism evidence="5 6">
    <name type="scientific">Cutaneotrichosporon cavernicola</name>
    <dbReference type="NCBI Taxonomy" id="279322"/>
    <lineage>
        <taxon>Eukaryota</taxon>
        <taxon>Fungi</taxon>
        <taxon>Dikarya</taxon>
        <taxon>Basidiomycota</taxon>
        <taxon>Agaricomycotina</taxon>
        <taxon>Tremellomycetes</taxon>
        <taxon>Trichosporonales</taxon>
        <taxon>Trichosporonaceae</taxon>
        <taxon>Cutaneotrichosporon</taxon>
    </lineage>
</organism>
<dbReference type="PANTHER" id="PTHR33227">
    <property type="entry name" value="STIGMA-SPECIFIC STIG1-LIKE PROTEIN 3"/>
    <property type="match status" value="1"/>
</dbReference>
<name>A0AA48L9N3_9TREE</name>
<feature type="signal peptide" evidence="3">
    <location>
        <begin position="1"/>
        <end position="21"/>
    </location>
</feature>
<accession>A0AA48L9N3</accession>
<dbReference type="RefSeq" id="XP_060459673.1">
    <property type="nucleotide sequence ID" value="XM_060603373.1"/>
</dbReference>
<dbReference type="AlphaFoldDB" id="A0AA48L9N3"/>
<evidence type="ECO:0000313" key="5">
    <source>
        <dbReference type="EMBL" id="BEI94408.1"/>
    </source>
</evidence>
<proteinExistence type="inferred from homology"/>
<dbReference type="KEGG" id="ccac:CcaHIS019_0608670"/>
<dbReference type="InterPro" id="IPR006969">
    <property type="entry name" value="Stig-like"/>
</dbReference>
<sequence>MLSRWFLVISTLAIVASSSLAQDVASNSSKPKPCKGKYKALCTCGENTECRNAMCRTCPAGTLGCHDYDGVRGCIDVLSNNKNCGACDNACPQDSPSCTDGKCVCPTGKSQCQWESYCIDLANDPTHCGTCENQCQKGEACVAGSCGSCPTGQQACSTDTQPPTYPCIDILSNHDNCGACGRKCEEGSQCINGDCTCPAGLLACGTDLASCIDPMTNPKFCGSCDVSCGDGNCTQGVCSSCSKAGEVFCNGACRDVSSDESHCGGCYQVCENEGEYCNNGVCDTHTCPSGEAWCGDDDTGKCINWRTDPVNCGGCGTTCGAGQACVEGSCE</sequence>
<evidence type="ECO:0000313" key="6">
    <source>
        <dbReference type="Proteomes" id="UP001233271"/>
    </source>
</evidence>
<evidence type="ECO:0000256" key="1">
    <source>
        <dbReference type="ARBA" id="ARBA00006010"/>
    </source>
</evidence>
<evidence type="ECO:0000256" key="2">
    <source>
        <dbReference type="ARBA" id="ARBA00022729"/>
    </source>
</evidence>
<gene>
    <name evidence="5" type="ORF">CcaverHIS019_0608670</name>
</gene>
<dbReference type="PROSITE" id="PS00652">
    <property type="entry name" value="TNFR_NGFR_1"/>
    <property type="match status" value="1"/>
</dbReference>
<dbReference type="PANTHER" id="PTHR33227:SF48">
    <property type="entry name" value="STIGMA-SPECIFIC STIG1-LIKE PROTEIN 4"/>
    <property type="match status" value="1"/>
</dbReference>
<comment type="similarity">
    <text evidence="1">Belongs to the STIG1 family.</text>
</comment>
<keyword evidence="2 3" id="KW-0732">Signal</keyword>
<keyword evidence="6" id="KW-1185">Reference proteome</keyword>
<feature type="chain" id="PRO_5041316544" description="TNFR-Cys domain-containing protein" evidence="3">
    <location>
        <begin position="22"/>
        <end position="331"/>
    </location>
</feature>
<feature type="domain" description="TNFR-Cys" evidence="4">
    <location>
        <begin position="112"/>
        <end position="156"/>
    </location>
</feature>
<reference evidence="5" key="1">
    <citation type="journal article" date="2023" name="BMC Genomics">
        <title>Chromosome-level genome assemblies of Cutaneotrichosporon spp. (Trichosporonales, Basidiomycota) reveal imbalanced evolution between nucleotide sequences and chromosome synteny.</title>
        <authorList>
            <person name="Kobayashi Y."/>
            <person name="Kayamori A."/>
            <person name="Aoki K."/>
            <person name="Shiwa Y."/>
            <person name="Matsutani M."/>
            <person name="Fujita N."/>
            <person name="Sugita T."/>
            <person name="Iwasaki W."/>
            <person name="Tanaka N."/>
            <person name="Takashima M."/>
        </authorList>
    </citation>
    <scope>NUCLEOTIDE SEQUENCE</scope>
    <source>
        <strain evidence="5">HIS019</strain>
    </source>
</reference>
<evidence type="ECO:0000259" key="4">
    <source>
        <dbReference type="PROSITE" id="PS00652"/>
    </source>
</evidence>
<dbReference type="InterPro" id="IPR001368">
    <property type="entry name" value="TNFR/NGFR_Cys_rich_reg"/>
</dbReference>
<protein>
    <recommendedName>
        <fullName evidence="4">TNFR-Cys domain-containing protein</fullName>
    </recommendedName>
</protein>
<evidence type="ECO:0000256" key="3">
    <source>
        <dbReference type="SAM" id="SignalP"/>
    </source>
</evidence>
<dbReference type="Proteomes" id="UP001233271">
    <property type="component" value="Chromosome 6"/>
</dbReference>
<dbReference type="EMBL" id="AP028217">
    <property type="protein sequence ID" value="BEI94408.1"/>
    <property type="molecule type" value="Genomic_DNA"/>
</dbReference>